<dbReference type="InterPro" id="IPR009617">
    <property type="entry name" value="Seipin"/>
</dbReference>
<feature type="compositionally biased region" description="Basic and acidic residues" evidence="7">
    <location>
        <begin position="363"/>
        <end position="372"/>
    </location>
</feature>
<keyword evidence="3" id="KW-0256">Endoplasmic reticulum</keyword>
<sequence length="486" mass="54451">MEELKDDFREGRSIPRIATDTLLLPLRIATSPALLRTYLRTILLFITSTILFAFAVVAYSSFYYNYIPVRGISVPVYLQYDHGPTLLLPTSTQQSGDGSLPTGNPFSGTSSTSRNPFGKPAKWPYGLANIPGLVARQKYDVVVEMVLPRSETNLKAGNWMVGLEFRGPTTLGQGVKHLLGWDEEWSIEDHSQGGVPGATAEKLVTEGATAETPTVLARSRRPVLLTYRSRVLEIVWRGLRMPLYVVGWHTESETVEISMMESVVFEPGYRNVPSSLRLEVRSKVPIEVYKAKVRISAKLEGFRWLMYRYWMSSAVVGVLGFWGMEMGVLLFTWGAFTLLFGGASSSTPPEHTDRRKIKIENGTSERFRKLEDPTADSDELETPYSDTSRTFPTLPSQQPLSYSSPTPKPPKKEEEQEHGGSLRLEDIPTREEMEADDEEDDDFILEEPVPRNLQREREGVFTDSGVGTSLESGVERGLARRRSGRG</sequence>
<evidence type="ECO:0000256" key="5">
    <source>
        <dbReference type="ARBA" id="ARBA00023098"/>
    </source>
</evidence>
<feature type="compositionally biased region" description="Low complexity" evidence="7">
    <location>
        <begin position="392"/>
        <end position="405"/>
    </location>
</feature>
<dbReference type="AlphaFoldDB" id="A0AAD4NS11"/>
<feature type="compositionally biased region" description="Acidic residues" evidence="7">
    <location>
        <begin position="433"/>
        <end position="445"/>
    </location>
</feature>
<dbReference type="EMBL" id="JAANER010000003">
    <property type="protein sequence ID" value="KAG9192923.1"/>
    <property type="molecule type" value="Genomic_DNA"/>
</dbReference>
<name>A0AAD4NS11_9PLEO</name>
<dbReference type="CDD" id="cd23995">
    <property type="entry name" value="Seipin_BSCL2_like"/>
    <property type="match status" value="1"/>
</dbReference>
<evidence type="ECO:0000256" key="1">
    <source>
        <dbReference type="ARBA" id="ARBA00004477"/>
    </source>
</evidence>
<dbReference type="PANTHER" id="PTHR21212">
    <property type="entry name" value="BERNARDINELLI-SEIP CONGENITAL LIPODYSTROPHY 2 HOMOLOG BSCL2 PROTEIN"/>
    <property type="match status" value="1"/>
</dbReference>
<dbReference type="GO" id="GO:0006629">
    <property type="term" value="P:lipid metabolic process"/>
    <property type="evidence" value="ECO:0007669"/>
    <property type="project" value="UniProtKB-KW"/>
</dbReference>
<dbReference type="Pfam" id="PF06775">
    <property type="entry name" value="Seipin"/>
    <property type="match status" value="1"/>
</dbReference>
<dbReference type="PANTHER" id="PTHR21212:SF0">
    <property type="entry name" value="SEIPIN"/>
    <property type="match status" value="1"/>
</dbReference>
<proteinExistence type="predicted"/>
<keyword evidence="5" id="KW-0443">Lipid metabolism</keyword>
<reference evidence="9" key="1">
    <citation type="submission" date="2021-07" db="EMBL/GenBank/DDBJ databases">
        <title>Genome Resource of American Ginseng Black Spot Pathogen Alternaria panax.</title>
        <authorList>
            <person name="Qiu C."/>
            <person name="Wang W."/>
            <person name="Liu Z."/>
        </authorList>
    </citation>
    <scope>NUCLEOTIDE SEQUENCE</scope>
    <source>
        <strain evidence="9">BNCC115425</strain>
    </source>
</reference>
<organism evidence="9 10">
    <name type="scientific">Alternaria panax</name>
    <dbReference type="NCBI Taxonomy" id="48097"/>
    <lineage>
        <taxon>Eukaryota</taxon>
        <taxon>Fungi</taxon>
        <taxon>Dikarya</taxon>
        <taxon>Ascomycota</taxon>
        <taxon>Pezizomycotina</taxon>
        <taxon>Dothideomycetes</taxon>
        <taxon>Pleosporomycetidae</taxon>
        <taxon>Pleosporales</taxon>
        <taxon>Pleosporineae</taxon>
        <taxon>Pleosporaceae</taxon>
        <taxon>Alternaria</taxon>
        <taxon>Alternaria sect. Panax</taxon>
    </lineage>
</organism>
<dbReference type="Proteomes" id="UP001199106">
    <property type="component" value="Unassembled WGS sequence"/>
</dbReference>
<feature type="compositionally biased region" description="Basic and acidic residues" evidence="7">
    <location>
        <begin position="410"/>
        <end position="432"/>
    </location>
</feature>
<gene>
    <name evidence="9" type="ORF">G6011_11657</name>
</gene>
<dbReference type="GO" id="GO:0140042">
    <property type="term" value="P:lipid droplet formation"/>
    <property type="evidence" value="ECO:0007669"/>
    <property type="project" value="UniProtKB-ARBA"/>
</dbReference>
<keyword evidence="2 8" id="KW-0812">Transmembrane</keyword>
<evidence type="ECO:0000256" key="3">
    <source>
        <dbReference type="ARBA" id="ARBA00022824"/>
    </source>
</evidence>
<evidence type="ECO:0000313" key="9">
    <source>
        <dbReference type="EMBL" id="KAG9192923.1"/>
    </source>
</evidence>
<evidence type="ECO:0008006" key="11">
    <source>
        <dbReference type="Google" id="ProtNLM"/>
    </source>
</evidence>
<comment type="subcellular location">
    <subcellularLocation>
        <location evidence="1">Endoplasmic reticulum membrane</location>
        <topology evidence="1">Multi-pass membrane protein</topology>
    </subcellularLocation>
</comment>
<keyword evidence="4 8" id="KW-1133">Transmembrane helix</keyword>
<accession>A0AAD4NS11</accession>
<keyword evidence="10" id="KW-1185">Reference proteome</keyword>
<comment type="caution">
    <text evidence="9">The sequence shown here is derived from an EMBL/GenBank/DDBJ whole genome shotgun (WGS) entry which is preliminary data.</text>
</comment>
<feature type="region of interest" description="Disordered" evidence="7">
    <location>
        <begin position="91"/>
        <end position="115"/>
    </location>
</feature>
<dbReference type="GO" id="GO:0005789">
    <property type="term" value="C:endoplasmic reticulum membrane"/>
    <property type="evidence" value="ECO:0007669"/>
    <property type="project" value="UniProtKB-SubCell"/>
</dbReference>
<evidence type="ECO:0000313" key="10">
    <source>
        <dbReference type="Proteomes" id="UP001199106"/>
    </source>
</evidence>
<evidence type="ECO:0000256" key="8">
    <source>
        <dbReference type="SAM" id="Phobius"/>
    </source>
</evidence>
<evidence type="ECO:0000256" key="2">
    <source>
        <dbReference type="ARBA" id="ARBA00022692"/>
    </source>
</evidence>
<evidence type="ECO:0000256" key="4">
    <source>
        <dbReference type="ARBA" id="ARBA00022989"/>
    </source>
</evidence>
<evidence type="ECO:0000256" key="7">
    <source>
        <dbReference type="SAM" id="MobiDB-lite"/>
    </source>
</evidence>
<feature type="transmembrane region" description="Helical" evidence="8">
    <location>
        <begin position="42"/>
        <end position="64"/>
    </location>
</feature>
<protein>
    <recommendedName>
        <fullName evidence="11">Seipin</fullName>
    </recommendedName>
</protein>
<feature type="region of interest" description="Disordered" evidence="7">
    <location>
        <begin position="344"/>
        <end position="486"/>
    </location>
</feature>
<keyword evidence="6 8" id="KW-0472">Membrane</keyword>
<evidence type="ECO:0000256" key="6">
    <source>
        <dbReference type="ARBA" id="ARBA00023136"/>
    </source>
</evidence>